<dbReference type="InterPro" id="IPR013974">
    <property type="entry name" value="SAF"/>
</dbReference>
<dbReference type="Pfam" id="PF08666">
    <property type="entry name" value="SAF"/>
    <property type="match status" value="1"/>
</dbReference>
<name>A0A433XPE9_9BACL</name>
<feature type="transmembrane region" description="Helical" evidence="2">
    <location>
        <begin position="12"/>
        <end position="32"/>
    </location>
</feature>
<evidence type="ECO:0000259" key="3">
    <source>
        <dbReference type="SMART" id="SM00858"/>
    </source>
</evidence>
<feature type="compositionally biased region" description="Basic and acidic residues" evidence="1">
    <location>
        <begin position="293"/>
        <end position="306"/>
    </location>
</feature>
<protein>
    <recommendedName>
        <fullName evidence="3">SAF domain-containing protein</fullName>
    </recommendedName>
</protein>
<dbReference type="SMART" id="SM00858">
    <property type="entry name" value="SAF"/>
    <property type="match status" value="1"/>
</dbReference>
<keyword evidence="2" id="KW-1133">Transmembrane helix</keyword>
<dbReference type="EMBL" id="RZNX01000001">
    <property type="protein sequence ID" value="RUT35947.1"/>
    <property type="molecule type" value="Genomic_DNA"/>
</dbReference>
<comment type="caution">
    <text evidence="4">The sequence shown here is derived from an EMBL/GenBank/DDBJ whole genome shotgun (WGS) entry which is preliminary data.</text>
</comment>
<dbReference type="OrthoDB" id="2840666at2"/>
<evidence type="ECO:0000256" key="1">
    <source>
        <dbReference type="SAM" id="MobiDB-lite"/>
    </source>
</evidence>
<feature type="domain" description="SAF" evidence="3">
    <location>
        <begin position="64"/>
        <end position="126"/>
    </location>
</feature>
<dbReference type="CDD" id="cd11614">
    <property type="entry name" value="SAF_CpaB_FlgA_like"/>
    <property type="match status" value="1"/>
</dbReference>
<dbReference type="AlphaFoldDB" id="A0A433XPE9"/>
<proteinExistence type="predicted"/>
<evidence type="ECO:0000313" key="4">
    <source>
        <dbReference type="EMBL" id="RUT35947.1"/>
    </source>
</evidence>
<dbReference type="Gene3D" id="3.90.1210.10">
    <property type="entry name" value="Antifreeze-like/N-acetylneuraminic acid synthase C-terminal domain"/>
    <property type="match status" value="1"/>
</dbReference>
<accession>A0A433XPE9</accession>
<evidence type="ECO:0000256" key="2">
    <source>
        <dbReference type="SAM" id="Phobius"/>
    </source>
</evidence>
<reference evidence="4 5" key="1">
    <citation type="submission" date="2018-12" db="EMBL/GenBank/DDBJ databases">
        <authorList>
            <person name="Sun L."/>
            <person name="Chen Z."/>
        </authorList>
    </citation>
    <scope>NUCLEOTIDE SEQUENCE [LARGE SCALE GENOMIC DNA]</scope>
    <source>
        <strain evidence="4 5">3-5-3</strain>
    </source>
</reference>
<keyword evidence="2" id="KW-0812">Transmembrane</keyword>
<gene>
    <name evidence="4" type="ORF">EJP77_02815</name>
</gene>
<keyword evidence="2" id="KW-0472">Membrane</keyword>
<sequence length="306" mass="34114">MLRLRQKTKHLMYSAVSGAGIVIIMFIAYLIMNQNHITQTEKAVEQRYESEIKRLKEVKSAQIIQGWVAARQIEAGEKLSLSDLEQKEFPSDLVPSDVVSSRENIEGKITKITLKPSTLVTDSLLYEAEAATNDLRNREISFVKIPAVLKSKDVIDVRIQFPTGQDYIILSKKKVKDLKSSTLTLTLTEPEILSLSSAVVDAYLHKASIYALTYVEPELQLSAIPTYPANDQVLKLIAKDPNILKRAEQGLSHTSRALLEQDLSALTPQTTSEFEGKQVEYLQAAEQPGKSRQSGEDASRDSNTKP</sequence>
<feature type="region of interest" description="Disordered" evidence="1">
    <location>
        <begin position="282"/>
        <end position="306"/>
    </location>
</feature>
<keyword evidence="5" id="KW-1185">Reference proteome</keyword>
<evidence type="ECO:0000313" key="5">
    <source>
        <dbReference type="Proteomes" id="UP000272464"/>
    </source>
</evidence>
<dbReference type="RefSeq" id="WP_127197643.1">
    <property type="nucleotide sequence ID" value="NZ_RZNX01000001.1"/>
</dbReference>
<organism evidence="4 5">
    <name type="scientific">Paenibacillus zeisoli</name>
    <dbReference type="NCBI Taxonomy" id="2496267"/>
    <lineage>
        <taxon>Bacteria</taxon>
        <taxon>Bacillati</taxon>
        <taxon>Bacillota</taxon>
        <taxon>Bacilli</taxon>
        <taxon>Bacillales</taxon>
        <taxon>Paenibacillaceae</taxon>
        <taxon>Paenibacillus</taxon>
    </lineage>
</organism>
<dbReference type="Proteomes" id="UP000272464">
    <property type="component" value="Unassembled WGS sequence"/>
</dbReference>